<dbReference type="Proteomes" id="UP000189004">
    <property type="component" value="Unassembled WGS sequence"/>
</dbReference>
<evidence type="ECO:0000256" key="3">
    <source>
        <dbReference type="SAM" id="MobiDB-lite"/>
    </source>
</evidence>
<dbReference type="PROSITE" id="PS01081">
    <property type="entry name" value="HTH_TETR_1"/>
    <property type="match status" value="1"/>
</dbReference>
<organism evidence="5 6">
    <name type="scientific">Nocardiopsis sinuspersici</name>
    <dbReference type="NCBI Taxonomy" id="501010"/>
    <lineage>
        <taxon>Bacteria</taxon>
        <taxon>Bacillati</taxon>
        <taxon>Actinomycetota</taxon>
        <taxon>Actinomycetes</taxon>
        <taxon>Streptosporangiales</taxon>
        <taxon>Nocardiopsidaceae</taxon>
        <taxon>Nocardiopsis</taxon>
    </lineage>
</organism>
<dbReference type="STRING" id="501010.NOSIN_06875"/>
<feature type="region of interest" description="Disordered" evidence="3">
    <location>
        <begin position="202"/>
        <end position="228"/>
    </location>
</feature>
<dbReference type="InterPro" id="IPR050109">
    <property type="entry name" value="HTH-type_TetR-like_transc_reg"/>
</dbReference>
<dbReference type="SUPFAM" id="SSF46689">
    <property type="entry name" value="Homeodomain-like"/>
    <property type="match status" value="1"/>
</dbReference>
<evidence type="ECO:0000259" key="4">
    <source>
        <dbReference type="PROSITE" id="PS50977"/>
    </source>
</evidence>
<gene>
    <name evidence="5" type="ORF">NOSIN_06875</name>
</gene>
<sequence length="228" mass="24024">MSSTPPNPHEDLTGRARIRDAALEVFAQRGVRGATVQAIAAAAGVSTGLIRHHFGSKEGLREACDAYAIGALLEQARRGMEEDAAAPGFAASMYQAGGASVRYLARALVEGSRSASDLFDAGADLTERFLAERWPDRYPAGARSTRDAAAVMSAMHLGTLVLHTHMSRRMGADPLAPEHVPRIGTAMVGIYTSMADFLTGEQGGRLAESLPADGTAPTPPPPRENSDE</sequence>
<dbReference type="InterPro" id="IPR009057">
    <property type="entry name" value="Homeodomain-like_sf"/>
</dbReference>
<evidence type="ECO:0000313" key="6">
    <source>
        <dbReference type="Proteomes" id="UP000189004"/>
    </source>
</evidence>
<feature type="domain" description="HTH tetR-type" evidence="4">
    <location>
        <begin position="12"/>
        <end position="72"/>
    </location>
</feature>
<dbReference type="RefSeq" id="WP_077689946.1">
    <property type="nucleotide sequence ID" value="NZ_MCOK01000001.1"/>
</dbReference>
<keyword evidence="1 2" id="KW-0238">DNA-binding</keyword>
<feature type="DNA-binding region" description="H-T-H motif" evidence="2">
    <location>
        <begin position="35"/>
        <end position="54"/>
    </location>
</feature>
<dbReference type="PROSITE" id="PS50977">
    <property type="entry name" value="HTH_TETR_2"/>
    <property type="match status" value="1"/>
</dbReference>
<dbReference type="OrthoDB" id="3403733at2"/>
<dbReference type="GO" id="GO:0000976">
    <property type="term" value="F:transcription cis-regulatory region binding"/>
    <property type="evidence" value="ECO:0007669"/>
    <property type="project" value="TreeGrafter"/>
</dbReference>
<dbReference type="AlphaFoldDB" id="A0A1V3BZ80"/>
<dbReference type="EMBL" id="MCOK01000001">
    <property type="protein sequence ID" value="OOC53559.1"/>
    <property type="molecule type" value="Genomic_DNA"/>
</dbReference>
<reference evidence="6" key="1">
    <citation type="submission" date="2016-08" db="EMBL/GenBank/DDBJ databases">
        <authorList>
            <person name="Tokovenko B."/>
            <person name="Kalinowski J."/>
        </authorList>
    </citation>
    <scope>NUCLEOTIDE SEQUENCE [LARGE SCALE GENOMIC DNA]</scope>
    <source>
        <strain evidence="6">UTMC102</strain>
    </source>
</reference>
<accession>A0A1V3BZ80</accession>
<dbReference type="PRINTS" id="PR00455">
    <property type="entry name" value="HTHTETR"/>
</dbReference>
<feature type="compositionally biased region" description="Pro residues" evidence="3">
    <location>
        <begin position="217"/>
        <end position="228"/>
    </location>
</feature>
<proteinExistence type="predicted"/>
<name>A0A1V3BZ80_9ACTN</name>
<protein>
    <submittedName>
        <fullName evidence="5">TetR family transcriptional regulator</fullName>
    </submittedName>
</protein>
<dbReference type="GO" id="GO:0003700">
    <property type="term" value="F:DNA-binding transcription factor activity"/>
    <property type="evidence" value="ECO:0007669"/>
    <property type="project" value="TreeGrafter"/>
</dbReference>
<dbReference type="Pfam" id="PF00440">
    <property type="entry name" value="TetR_N"/>
    <property type="match status" value="1"/>
</dbReference>
<keyword evidence="6" id="KW-1185">Reference proteome</keyword>
<dbReference type="InterPro" id="IPR023772">
    <property type="entry name" value="DNA-bd_HTH_TetR-type_CS"/>
</dbReference>
<evidence type="ECO:0000313" key="5">
    <source>
        <dbReference type="EMBL" id="OOC53559.1"/>
    </source>
</evidence>
<dbReference type="PANTHER" id="PTHR30055:SF146">
    <property type="entry name" value="HTH-TYPE TRANSCRIPTIONAL DUAL REGULATOR CECR"/>
    <property type="match status" value="1"/>
</dbReference>
<dbReference type="Gene3D" id="1.10.357.10">
    <property type="entry name" value="Tetracycline Repressor, domain 2"/>
    <property type="match status" value="1"/>
</dbReference>
<comment type="caution">
    <text evidence="5">The sequence shown here is derived from an EMBL/GenBank/DDBJ whole genome shotgun (WGS) entry which is preliminary data.</text>
</comment>
<dbReference type="PANTHER" id="PTHR30055">
    <property type="entry name" value="HTH-TYPE TRANSCRIPTIONAL REGULATOR RUTR"/>
    <property type="match status" value="1"/>
</dbReference>
<evidence type="ECO:0000256" key="1">
    <source>
        <dbReference type="ARBA" id="ARBA00023125"/>
    </source>
</evidence>
<evidence type="ECO:0000256" key="2">
    <source>
        <dbReference type="PROSITE-ProRule" id="PRU00335"/>
    </source>
</evidence>
<dbReference type="InterPro" id="IPR001647">
    <property type="entry name" value="HTH_TetR"/>
</dbReference>